<name>A0ABP1RV88_9HEXA</name>
<keyword evidence="2" id="KW-0547">Nucleotide-binding</keyword>
<dbReference type="EMBL" id="CAXLJM020000111">
    <property type="protein sequence ID" value="CAL8136296.1"/>
    <property type="molecule type" value="Genomic_DNA"/>
</dbReference>
<dbReference type="Gene3D" id="3.30.420.40">
    <property type="match status" value="2"/>
</dbReference>
<accession>A0ABP1RV88</accession>
<evidence type="ECO:0000256" key="5">
    <source>
        <dbReference type="SAM" id="MobiDB-lite"/>
    </source>
</evidence>
<feature type="compositionally biased region" description="Low complexity" evidence="5">
    <location>
        <begin position="1"/>
        <end position="16"/>
    </location>
</feature>
<keyword evidence="4" id="KW-0175">Coiled coil</keyword>
<evidence type="ECO:0000259" key="6">
    <source>
        <dbReference type="Pfam" id="PF02263"/>
    </source>
</evidence>
<dbReference type="Gene3D" id="3.40.50.300">
    <property type="entry name" value="P-loop containing nucleotide triphosphate hydrolases"/>
    <property type="match status" value="1"/>
</dbReference>
<evidence type="ECO:0000313" key="8">
    <source>
        <dbReference type="Proteomes" id="UP001642540"/>
    </source>
</evidence>
<dbReference type="Gene3D" id="3.90.640.10">
    <property type="entry name" value="Actin, Chain A, domain 4"/>
    <property type="match status" value="1"/>
</dbReference>
<dbReference type="InterPro" id="IPR018181">
    <property type="entry name" value="Heat_shock_70_CS"/>
</dbReference>
<protein>
    <recommendedName>
        <fullName evidence="6">Guanylate-binding protein N-terminal domain-containing protein</fullName>
    </recommendedName>
</protein>
<feature type="region of interest" description="Disordered" evidence="5">
    <location>
        <begin position="688"/>
        <end position="708"/>
    </location>
</feature>
<gene>
    <name evidence="7" type="ORF">ODALV1_LOCUS26377</name>
</gene>
<comment type="caution">
    <text evidence="7">The sequence shown here is derived from an EMBL/GenBank/DDBJ whole genome shotgun (WGS) entry which is preliminary data.</text>
</comment>
<dbReference type="InterPro" id="IPR027417">
    <property type="entry name" value="P-loop_NTPase"/>
</dbReference>
<dbReference type="InterPro" id="IPR015894">
    <property type="entry name" value="Guanylate-bd_N"/>
</dbReference>
<organism evidence="7 8">
    <name type="scientific">Orchesella dallaii</name>
    <dbReference type="NCBI Taxonomy" id="48710"/>
    <lineage>
        <taxon>Eukaryota</taxon>
        <taxon>Metazoa</taxon>
        <taxon>Ecdysozoa</taxon>
        <taxon>Arthropoda</taxon>
        <taxon>Hexapoda</taxon>
        <taxon>Collembola</taxon>
        <taxon>Entomobryomorpha</taxon>
        <taxon>Entomobryoidea</taxon>
        <taxon>Orchesellidae</taxon>
        <taxon>Orchesellinae</taxon>
        <taxon>Orchesella</taxon>
    </lineage>
</organism>
<dbReference type="InterPro" id="IPR043129">
    <property type="entry name" value="ATPase_NBD"/>
</dbReference>
<dbReference type="SUPFAM" id="SSF100920">
    <property type="entry name" value="Heat shock protein 70kD (HSP70), peptide-binding domain"/>
    <property type="match status" value="1"/>
</dbReference>
<evidence type="ECO:0000313" key="7">
    <source>
        <dbReference type="EMBL" id="CAL8136296.1"/>
    </source>
</evidence>
<dbReference type="InterPro" id="IPR029047">
    <property type="entry name" value="HSP70_peptide-bd_sf"/>
</dbReference>
<evidence type="ECO:0000256" key="3">
    <source>
        <dbReference type="ARBA" id="ARBA00022840"/>
    </source>
</evidence>
<feature type="domain" description="Guanylate-binding protein N-terminal" evidence="6">
    <location>
        <begin position="42"/>
        <end position="294"/>
    </location>
</feature>
<reference evidence="7 8" key="1">
    <citation type="submission" date="2024-08" db="EMBL/GenBank/DDBJ databases">
        <authorList>
            <person name="Cucini C."/>
            <person name="Frati F."/>
        </authorList>
    </citation>
    <scope>NUCLEOTIDE SEQUENCE [LARGE SCALE GENOMIC DNA]</scope>
</reference>
<dbReference type="PROSITE" id="PS00297">
    <property type="entry name" value="HSP70_1"/>
    <property type="match status" value="1"/>
</dbReference>
<dbReference type="InterPro" id="IPR013126">
    <property type="entry name" value="Hsp_70_fam"/>
</dbReference>
<dbReference type="SUPFAM" id="SSF52540">
    <property type="entry name" value="P-loop containing nucleoside triphosphate hydrolases"/>
    <property type="match status" value="1"/>
</dbReference>
<dbReference type="PRINTS" id="PR00301">
    <property type="entry name" value="HEATSHOCK70"/>
</dbReference>
<dbReference type="CDD" id="cd24028">
    <property type="entry name" value="ASKHA_NBD_HSP70_HSPA1-like"/>
    <property type="match status" value="1"/>
</dbReference>
<sequence>MSSLSSSNSSFYSQESETNLDERPLQLVETAETDNNENNSPKLKINEESLQTVLQSSEGRQLSIIAVVGPPSSGKSFLLNAIKSALEAKEGGRSISSSTSNFLNGFKCNTVTDSKACTTTGIWIWSRAFLPSENDTAVILLDTQGLTNCEASSAIFGLSFLSSSILIYNIEANSFDTSRFSPLSPYFKYGFGCLEKDEELSEEEPPFQTLAFLFRDWSDVETYPYGREGGKSFLNEKLATLRGRLKIETKEGLKCFQQVTPYLIPEMGGFPGSFQHINPEFLTHLEKFIETLLDDENLLPNKIFGVELNPTDFTNFLKQYVNTYNDLLHSKKKMVEEDLILEATCTTFHSNILNRCLEKYKEIYEKRRQKLTSPNSDDIQNIHESAVRQANFTFKREKKLADYEDSCKEQLHMEMSSLLEKKLKETNANRTQYVQACFENAVVNFKEKISKQTNLNSEVSSELMENSIVEFLSNFSNDDDENTLELAGSLEKELEEILENFQEKPKPFPFRRSKPTEKRLQQKKDVDLEAAKQYMEDLHSQLVQQYEKEMYDVITSTIPTPTPSSLLAYHEHCLDKIIKTFSQVSEENPFAEETQTELENSIHQVYTTIEEELSNASMQQKKEQAEAFLNEEVETHSKSLISNERRGSKTTEVLHNQMVWESMSRFNEKCPFPPGTSDRKELELQLRSSLDTNYNSKKKKSSIDTSAEKQMSVNQIKEICLQQYEADMNTLRHGAQVLETQKLVKAHQNSERKVLSMYEKLSKSSSDSPGENGNAENFKEELEKEFAKMKIDNERELDLAKANAKISIHECLKEYQKLMKELADSCTNAKSIQQAHEKTKKVILLSFSKKWKSNCSKSFRQEQEKILETEMDATYEELEDFFKMRLNTDVVSIESLKTEARKYYHAEMAKNIKPKIHTDPTQLQELHKRIGKEAIEMCKSKASLKSNQKKLLKSWLQESYQKYKDENDMLLNYAEGTEPAIGIDLGTTYCCAAVFMNGKVEIVRNPQGHNTTPSYVNIKPSGEKIVGTTAKDNAHRNAENTVFDAKRMIGRRFDDPQLQNDINFWPFTIVQGAEGPAIEVNKVEYPPEQIASFILIQLASDAEKFLGQPVRKAVITVPAYFNDGQRQATIDAGELAGLEVLTILNEPTAASIAYKLERFHEDARNVLIFDLGGGTFDVAIVKTNTANIEILAVDGDTHLGGEDFDKAMMQYCAREFQNETNIDPFIGNHSEQQAVRQKAKQRLRRLQSNCEKGKKELSFAREAIISVDNFADGEDLSVEMTREKFEELVAGYLKKALVIVERAIEGAKIKREDIDDIVLVGGSTRMPKVQEMLSKFFNGKALNHTINPDEAVAYGAAVKAALMNGDQAKKMFNFSNIKDVTPMSLGLEAWVNGVGGHFSPIIPKSSQIPVEVDQFYNTLIDNQNSVLMKVYQGENPLAKDNEFLGEFILNGIPPAPAGKECVQVSMCVGETGIVHVSAVCKSDKSKGAVETLVVKENKGRLSTITKDRLLNEAKTTDHAVLRRSNTHMPKTNYEKVKDTKKRNTFLGKILR</sequence>
<dbReference type="SUPFAM" id="SSF53067">
    <property type="entry name" value="Actin-like ATPase domain"/>
    <property type="match status" value="2"/>
</dbReference>
<comment type="similarity">
    <text evidence="1">Belongs to the heat shock protein 70 family.</text>
</comment>
<dbReference type="Gene3D" id="2.60.34.10">
    <property type="entry name" value="Substrate Binding Domain Of DNAk, Chain A, domain 1"/>
    <property type="match status" value="1"/>
</dbReference>
<dbReference type="Pfam" id="PF02263">
    <property type="entry name" value="GBP"/>
    <property type="match status" value="1"/>
</dbReference>
<keyword evidence="3" id="KW-0067">ATP-binding</keyword>
<dbReference type="Proteomes" id="UP001642540">
    <property type="component" value="Unassembled WGS sequence"/>
</dbReference>
<feature type="region of interest" description="Disordered" evidence="5">
    <location>
        <begin position="1"/>
        <end position="45"/>
    </location>
</feature>
<keyword evidence="8" id="KW-1185">Reference proteome</keyword>
<evidence type="ECO:0000256" key="1">
    <source>
        <dbReference type="ARBA" id="ARBA00007381"/>
    </source>
</evidence>
<feature type="coiled-coil region" evidence="4">
    <location>
        <begin position="1229"/>
        <end position="1263"/>
    </location>
</feature>
<dbReference type="PROSITE" id="PS01036">
    <property type="entry name" value="HSP70_3"/>
    <property type="match status" value="1"/>
</dbReference>
<evidence type="ECO:0000256" key="4">
    <source>
        <dbReference type="SAM" id="Coils"/>
    </source>
</evidence>
<dbReference type="Pfam" id="PF00012">
    <property type="entry name" value="HSP70"/>
    <property type="match status" value="1"/>
</dbReference>
<evidence type="ECO:0000256" key="2">
    <source>
        <dbReference type="ARBA" id="ARBA00022741"/>
    </source>
</evidence>
<proteinExistence type="inferred from homology"/>
<dbReference type="PANTHER" id="PTHR19375">
    <property type="entry name" value="HEAT SHOCK PROTEIN 70KDA"/>
    <property type="match status" value="1"/>
</dbReference>